<comment type="similarity">
    <text evidence="1">Belongs to the sigma-70 factor family. ECF subfamily.</text>
</comment>
<dbReference type="PANTHER" id="PTHR43133:SF50">
    <property type="entry name" value="ECF RNA POLYMERASE SIGMA FACTOR SIGM"/>
    <property type="match status" value="1"/>
</dbReference>
<evidence type="ECO:0000259" key="6">
    <source>
        <dbReference type="Pfam" id="PF04542"/>
    </source>
</evidence>
<feature type="domain" description="RNA polymerase sigma-70 region 2" evidence="6">
    <location>
        <begin position="12"/>
        <end position="72"/>
    </location>
</feature>
<dbReference type="GO" id="GO:0016987">
    <property type="term" value="F:sigma factor activity"/>
    <property type="evidence" value="ECO:0007669"/>
    <property type="project" value="UniProtKB-KW"/>
</dbReference>
<proteinExistence type="inferred from homology"/>
<feature type="domain" description="RNA polymerase sigma factor 70 region 4 type 2" evidence="7">
    <location>
        <begin position="98"/>
        <end position="150"/>
    </location>
</feature>
<gene>
    <name evidence="8" type="ORF">EV646_10999</name>
</gene>
<sequence length="169" mass="18719">MEFDEYVAVRGQQLVRLGYVLSGDHHRAEDLAQHALMNAYRHWRRVQGMDDPHAYVRRILVNAHISATRRGSSRETPVAVAASGHSEPDPASALAEHDAMWRALAALPPRERTVLILRYYEDLDHASIAAALGIKESTARATLHRALASLRAAHDPPVAKGTSSEHDRP</sequence>
<dbReference type="InterPro" id="IPR007627">
    <property type="entry name" value="RNA_pol_sigma70_r2"/>
</dbReference>
<dbReference type="AlphaFoldDB" id="A0A4R2IJW4"/>
<dbReference type="Pfam" id="PF08281">
    <property type="entry name" value="Sigma70_r4_2"/>
    <property type="match status" value="1"/>
</dbReference>
<dbReference type="OrthoDB" id="3292386at2"/>
<evidence type="ECO:0000256" key="5">
    <source>
        <dbReference type="ARBA" id="ARBA00023163"/>
    </source>
</evidence>
<evidence type="ECO:0000259" key="7">
    <source>
        <dbReference type="Pfam" id="PF08281"/>
    </source>
</evidence>
<dbReference type="NCBIfam" id="TIGR02937">
    <property type="entry name" value="sigma70-ECF"/>
    <property type="match status" value="1"/>
</dbReference>
<dbReference type="InterPro" id="IPR039425">
    <property type="entry name" value="RNA_pol_sigma-70-like"/>
</dbReference>
<dbReference type="NCBIfam" id="TIGR02983">
    <property type="entry name" value="SigE-fam_strep"/>
    <property type="match status" value="1"/>
</dbReference>
<dbReference type="GO" id="GO:0003677">
    <property type="term" value="F:DNA binding"/>
    <property type="evidence" value="ECO:0007669"/>
    <property type="project" value="UniProtKB-KW"/>
</dbReference>
<dbReference type="CDD" id="cd06171">
    <property type="entry name" value="Sigma70_r4"/>
    <property type="match status" value="1"/>
</dbReference>
<keyword evidence="5" id="KW-0804">Transcription</keyword>
<evidence type="ECO:0000256" key="1">
    <source>
        <dbReference type="ARBA" id="ARBA00010641"/>
    </source>
</evidence>
<dbReference type="Proteomes" id="UP000295573">
    <property type="component" value="Unassembled WGS sequence"/>
</dbReference>
<evidence type="ECO:0000313" key="8">
    <source>
        <dbReference type="EMBL" id="TCO44927.1"/>
    </source>
</evidence>
<dbReference type="PANTHER" id="PTHR43133">
    <property type="entry name" value="RNA POLYMERASE ECF-TYPE SIGMA FACTO"/>
    <property type="match status" value="1"/>
</dbReference>
<organism evidence="8 9">
    <name type="scientific">Kribbella antiqua</name>
    <dbReference type="NCBI Taxonomy" id="2512217"/>
    <lineage>
        <taxon>Bacteria</taxon>
        <taxon>Bacillati</taxon>
        <taxon>Actinomycetota</taxon>
        <taxon>Actinomycetes</taxon>
        <taxon>Propionibacteriales</taxon>
        <taxon>Kribbellaceae</taxon>
        <taxon>Kribbella</taxon>
    </lineage>
</organism>
<dbReference type="RefSeq" id="WP_132152605.1">
    <property type="nucleotide sequence ID" value="NZ_SLWR01000009.1"/>
</dbReference>
<dbReference type="SUPFAM" id="SSF88946">
    <property type="entry name" value="Sigma2 domain of RNA polymerase sigma factors"/>
    <property type="match status" value="1"/>
</dbReference>
<dbReference type="InterPro" id="IPR036388">
    <property type="entry name" value="WH-like_DNA-bd_sf"/>
</dbReference>
<dbReference type="InterPro" id="IPR013249">
    <property type="entry name" value="RNA_pol_sigma70_r4_t2"/>
</dbReference>
<accession>A0A4R2IJW4</accession>
<dbReference type="InterPro" id="IPR014325">
    <property type="entry name" value="RNA_pol_sigma-E_actinobac"/>
</dbReference>
<evidence type="ECO:0000313" key="9">
    <source>
        <dbReference type="Proteomes" id="UP000295573"/>
    </source>
</evidence>
<keyword evidence="4" id="KW-0238">DNA-binding</keyword>
<dbReference type="EMBL" id="SLWR01000009">
    <property type="protein sequence ID" value="TCO44927.1"/>
    <property type="molecule type" value="Genomic_DNA"/>
</dbReference>
<dbReference type="InterPro" id="IPR013325">
    <property type="entry name" value="RNA_pol_sigma_r2"/>
</dbReference>
<keyword evidence="9" id="KW-1185">Reference proteome</keyword>
<comment type="caution">
    <text evidence="8">The sequence shown here is derived from an EMBL/GenBank/DDBJ whole genome shotgun (WGS) entry which is preliminary data.</text>
</comment>
<dbReference type="GO" id="GO:0006352">
    <property type="term" value="P:DNA-templated transcription initiation"/>
    <property type="evidence" value="ECO:0007669"/>
    <property type="project" value="InterPro"/>
</dbReference>
<evidence type="ECO:0000256" key="4">
    <source>
        <dbReference type="ARBA" id="ARBA00023125"/>
    </source>
</evidence>
<name>A0A4R2IJW4_9ACTN</name>
<keyword evidence="3" id="KW-0731">Sigma factor</keyword>
<dbReference type="Pfam" id="PF04542">
    <property type="entry name" value="Sigma70_r2"/>
    <property type="match status" value="1"/>
</dbReference>
<dbReference type="Gene3D" id="1.10.1740.10">
    <property type="match status" value="1"/>
</dbReference>
<dbReference type="SUPFAM" id="SSF88659">
    <property type="entry name" value="Sigma3 and sigma4 domains of RNA polymerase sigma factors"/>
    <property type="match status" value="1"/>
</dbReference>
<dbReference type="Gene3D" id="1.10.10.10">
    <property type="entry name" value="Winged helix-like DNA-binding domain superfamily/Winged helix DNA-binding domain"/>
    <property type="match status" value="1"/>
</dbReference>
<dbReference type="InterPro" id="IPR014284">
    <property type="entry name" value="RNA_pol_sigma-70_dom"/>
</dbReference>
<dbReference type="InterPro" id="IPR013324">
    <property type="entry name" value="RNA_pol_sigma_r3/r4-like"/>
</dbReference>
<protein>
    <submittedName>
        <fullName evidence="8">RNA polymerase sigma-70 factor (Sigma-E family)</fullName>
    </submittedName>
</protein>
<evidence type="ECO:0000256" key="2">
    <source>
        <dbReference type="ARBA" id="ARBA00023015"/>
    </source>
</evidence>
<keyword evidence="2" id="KW-0805">Transcription regulation</keyword>
<evidence type="ECO:0000256" key="3">
    <source>
        <dbReference type="ARBA" id="ARBA00023082"/>
    </source>
</evidence>
<reference evidence="8 9" key="1">
    <citation type="journal article" date="2015" name="Stand. Genomic Sci.">
        <title>Genomic Encyclopedia of Bacterial and Archaeal Type Strains, Phase III: the genomes of soil and plant-associated and newly described type strains.</title>
        <authorList>
            <person name="Whitman W.B."/>
            <person name="Woyke T."/>
            <person name="Klenk H.P."/>
            <person name="Zhou Y."/>
            <person name="Lilburn T.G."/>
            <person name="Beck B.J."/>
            <person name="De Vos P."/>
            <person name="Vandamme P."/>
            <person name="Eisen J.A."/>
            <person name="Garrity G."/>
            <person name="Hugenholtz P."/>
            <person name="Kyrpides N.C."/>
        </authorList>
    </citation>
    <scope>NUCLEOTIDE SEQUENCE [LARGE SCALE GENOMIC DNA]</scope>
    <source>
        <strain evidence="8 9">VKM Ac-2541</strain>
    </source>
</reference>